<evidence type="ECO:0000259" key="2">
    <source>
        <dbReference type="Pfam" id="PF12146"/>
    </source>
</evidence>
<dbReference type="InterPro" id="IPR029058">
    <property type="entry name" value="AB_hydrolase_fold"/>
</dbReference>
<dbReference type="InterPro" id="IPR022742">
    <property type="entry name" value="Hydrolase_4"/>
</dbReference>
<dbReference type="PANTHER" id="PTHR22946">
    <property type="entry name" value="DIENELACTONE HYDROLASE DOMAIN-CONTAINING PROTEIN-RELATED"/>
    <property type="match status" value="1"/>
</dbReference>
<evidence type="ECO:0000256" key="1">
    <source>
        <dbReference type="ARBA" id="ARBA00022801"/>
    </source>
</evidence>
<accession>A0ABT5VKY3</accession>
<dbReference type="EMBL" id="JAOTPO010000026">
    <property type="protein sequence ID" value="MDE5416107.1"/>
    <property type="molecule type" value="Genomic_DNA"/>
</dbReference>
<feature type="domain" description="Serine aminopeptidase S33" evidence="2">
    <location>
        <begin position="30"/>
        <end position="145"/>
    </location>
</feature>
<organism evidence="3 4">
    <name type="scientific">Alkalihalobacterium chitinilyticum</name>
    <dbReference type="NCBI Taxonomy" id="2980103"/>
    <lineage>
        <taxon>Bacteria</taxon>
        <taxon>Bacillati</taxon>
        <taxon>Bacillota</taxon>
        <taxon>Bacilli</taxon>
        <taxon>Bacillales</taxon>
        <taxon>Bacillaceae</taxon>
        <taxon>Alkalihalobacterium</taxon>
    </lineage>
</organism>
<keyword evidence="1 3" id="KW-0378">Hydrolase</keyword>
<dbReference type="Gene3D" id="3.40.50.1820">
    <property type="entry name" value="alpha/beta hydrolase"/>
    <property type="match status" value="1"/>
</dbReference>
<name>A0ABT5VKY3_9BACI</name>
<dbReference type="InterPro" id="IPR050261">
    <property type="entry name" value="FrsA_esterase"/>
</dbReference>
<dbReference type="PANTHER" id="PTHR22946:SF9">
    <property type="entry name" value="POLYKETIDE TRANSFERASE AF380"/>
    <property type="match status" value="1"/>
</dbReference>
<dbReference type="GO" id="GO:0016787">
    <property type="term" value="F:hydrolase activity"/>
    <property type="evidence" value="ECO:0007669"/>
    <property type="project" value="UniProtKB-KW"/>
</dbReference>
<evidence type="ECO:0000313" key="4">
    <source>
        <dbReference type="Proteomes" id="UP001148125"/>
    </source>
</evidence>
<proteinExistence type="predicted"/>
<protein>
    <submittedName>
        <fullName evidence="3">Alpha/beta fold hydrolase</fullName>
    </submittedName>
</protein>
<dbReference type="SUPFAM" id="SSF53474">
    <property type="entry name" value="alpha/beta-Hydrolases"/>
    <property type="match status" value="1"/>
</dbReference>
<evidence type="ECO:0000313" key="3">
    <source>
        <dbReference type="EMBL" id="MDE5416107.1"/>
    </source>
</evidence>
<dbReference type="RefSeq" id="WP_275120693.1">
    <property type="nucleotide sequence ID" value="NZ_JAOTPO010000026.1"/>
</dbReference>
<keyword evidence="4" id="KW-1185">Reference proteome</keyword>
<reference evidence="3" key="1">
    <citation type="submission" date="2024-05" db="EMBL/GenBank/DDBJ databases">
        <title>Alkalihalobacillus sp. strain MEB203 novel alkaliphilic bacterium from Lonar Lake, India.</title>
        <authorList>
            <person name="Joshi A."/>
            <person name="Thite S."/>
            <person name="Mengade P."/>
        </authorList>
    </citation>
    <scope>NUCLEOTIDE SEQUENCE</scope>
    <source>
        <strain evidence="3">MEB 203</strain>
    </source>
</reference>
<comment type="caution">
    <text evidence="3">The sequence shown here is derived from an EMBL/GenBank/DDBJ whole genome shotgun (WGS) entry which is preliminary data.</text>
</comment>
<sequence length="267" mass="30171">MIKPVYFPAGDTLLSAMIHYPKQTLNKHVPAVIFVHGFVGSKVGEHRLFVKAANYFSERGFLVFRFDFGGCGESEGDYSHVTLTKQVKELQSAIDYVLSIDQVDPNLLTVVGHSLGGAVSSLTASRDERIKRLILWSPVARPYTDIVRITSEEAVTQAHQNGVFDYKGFNLSHFFFENLKLHHPLKAIRNYFGPAYIIHAADDQDVPADNAIDYYDALKENRAGTTQYSYIQDADHTFSSYLYEQQLFDTTFEWVVGIETKCEANII</sequence>
<dbReference type="Proteomes" id="UP001148125">
    <property type="component" value="Unassembled WGS sequence"/>
</dbReference>
<gene>
    <name evidence="3" type="ORF">N7Z68_22585</name>
</gene>
<dbReference type="Pfam" id="PF12146">
    <property type="entry name" value="Hydrolase_4"/>
    <property type="match status" value="1"/>
</dbReference>